<organism evidence="1 2">
    <name type="scientific">Suillus subaureus</name>
    <dbReference type="NCBI Taxonomy" id="48587"/>
    <lineage>
        <taxon>Eukaryota</taxon>
        <taxon>Fungi</taxon>
        <taxon>Dikarya</taxon>
        <taxon>Basidiomycota</taxon>
        <taxon>Agaricomycotina</taxon>
        <taxon>Agaricomycetes</taxon>
        <taxon>Agaricomycetidae</taxon>
        <taxon>Boletales</taxon>
        <taxon>Suillineae</taxon>
        <taxon>Suillaceae</taxon>
        <taxon>Suillus</taxon>
    </lineage>
</organism>
<evidence type="ECO:0000313" key="1">
    <source>
        <dbReference type="EMBL" id="KAG1797654.1"/>
    </source>
</evidence>
<accession>A0A9P7IZM3</accession>
<feature type="non-terminal residue" evidence="1">
    <location>
        <position position="1"/>
    </location>
</feature>
<dbReference type="OrthoDB" id="2976890at2759"/>
<dbReference type="GeneID" id="64626072"/>
<evidence type="ECO:0000313" key="2">
    <source>
        <dbReference type="Proteomes" id="UP000807769"/>
    </source>
</evidence>
<reference evidence="1" key="1">
    <citation type="journal article" date="2020" name="New Phytol.">
        <title>Comparative genomics reveals dynamic genome evolution in host specialist ectomycorrhizal fungi.</title>
        <authorList>
            <person name="Lofgren L.A."/>
            <person name="Nguyen N.H."/>
            <person name="Vilgalys R."/>
            <person name="Ruytinx J."/>
            <person name="Liao H.L."/>
            <person name="Branco S."/>
            <person name="Kuo A."/>
            <person name="LaButti K."/>
            <person name="Lipzen A."/>
            <person name="Andreopoulos W."/>
            <person name="Pangilinan J."/>
            <person name="Riley R."/>
            <person name="Hundley H."/>
            <person name="Na H."/>
            <person name="Barry K."/>
            <person name="Grigoriev I.V."/>
            <person name="Stajich J.E."/>
            <person name="Kennedy P.G."/>
        </authorList>
    </citation>
    <scope>NUCLEOTIDE SEQUENCE</scope>
    <source>
        <strain evidence="1">MN1</strain>
    </source>
</reference>
<name>A0A9P7IZM3_9AGAM</name>
<sequence length="54" mass="5819">ACCAGSAVAVEHIFSAGHDTISLQHASLQPNTIRTLMLLKQHLRLTHNAITVID</sequence>
<dbReference type="AlphaFoldDB" id="A0A9P7IZM3"/>
<evidence type="ECO:0008006" key="3">
    <source>
        <dbReference type="Google" id="ProtNLM"/>
    </source>
</evidence>
<protein>
    <recommendedName>
        <fullName evidence="3">HAT C-terminal dimerisation domain-containing protein</fullName>
    </recommendedName>
</protein>
<gene>
    <name evidence="1" type="ORF">BJ212DRAFT_1289450</name>
</gene>
<dbReference type="EMBL" id="JABBWG010000201">
    <property type="protein sequence ID" value="KAG1797654.1"/>
    <property type="molecule type" value="Genomic_DNA"/>
</dbReference>
<comment type="caution">
    <text evidence="1">The sequence shown here is derived from an EMBL/GenBank/DDBJ whole genome shotgun (WGS) entry which is preliminary data.</text>
</comment>
<proteinExistence type="predicted"/>
<dbReference type="RefSeq" id="XP_041185527.1">
    <property type="nucleotide sequence ID" value="XM_041332055.1"/>
</dbReference>
<keyword evidence="2" id="KW-1185">Reference proteome</keyword>
<dbReference type="Proteomes" id="UP000807769">
    <property type="component" value="Unassembled WGS sequence"/>
</dbReference>